<reference evidence="1 3" key="3">
    <citation type="submission" date="2019-07" db="EMBL/GenBank/DDBJ databases">
        <title>Whole genome shotgun sequence of Methylobacterium oxalidis NBRC 107715.</title>
        <authorList>
            <person name="Hosoyama A."/>
            <person name="Uohara A."/>
            <person name="Ohji S."/>
            <person name="Ichikawa N."/>
        </authorList>
    </citation>
    <scope>NUCLEOTIDE SEQUENCE [LARGE SCALE GENOMIC DNA]</scope>
    <source>
        <strain evidence="1 3">NBRC 107715</strain>
    </source>
</reference>
<keyword evidence="4" id="KW-1185">Reference proteome</keyword>
<proteinExistence type="predicted"/>
<dbReference type="EMBL" id="BJZU01000111">
    <property type="protein sequence ID" value="GEP06638.1"/>
    <property type="molecule type" value="Genomic_DNA"/>
</dbReference>
<reference evidence="4" key="2">
    <citation type="journal article" date="2019" name="Int. J. Syst. Evol. Microbiol.">
        <title>The Global Catalogue of Microorganisms (GCM) 10K type strain sequencing project: providing services to taxonomists for standard genome sequencing and annotation.</title>
        <authorList>
            <consortium name="The Broad Institute Genomics Platform"/>
            <consortium name="The Broad Institute Genome Sequencing Center for Infectious Disease"/>
            <person name="Wu L."/>
            <person name="Ma J."/>
        </authorList>
    </citation>
    <scope>NUCLEOTIDE SEQUENCE [LARGE SCALE GENOMIC DNA]</scope>
    <source>
        <strain evidence="4">NBRC 107715</strain>
    </source>
</reference>
<accession>A0A512J9L5</accession>
<evidence type="ECO:0000313" key="3">
    <source>
        <dbReference type="Proteomes" id="UP000321960"/>
    </source>
</evidence>
<evidence type="ECO:0000313" key="4">
    <source>
        <dbReference type="Proteomes" id="UP001156856"/>
    </source>
</evidence>
<reference evidence="2" key="1">
    <citation type="journal article" date="2014" name="Int. J. Syst. Evol. Microbiol.">
        <title>Complete genome of a new Firmicutes species belonging to the dominant human colonic microbiota ('Ruminococcus bicirculans') reveals two chromosomes and a selective capacity to utilize plant glucans.</title>
        <authorList>
            <consortium name="NISC Comparative Sequencing Program"/>
            <person name="Wegmann U."/>
            <person name="Louis P."/>
            <person name="Goesmann A."/>
            <person name="Henrissat B."/>
            <person name="Duncan S.H."/>
            <person name="Flint H.J."/>
        </authorList>
    </citation>
    <scope>NUCLEOTIDE SEQUENCE</scope>
    <source>
        <strain evidence="2">NBRC 107715</strain>
    </source>
</reference>
<organism evidence="1 3">
    <name type="scientific">Methylobacterium oxalidis</name>
    <dbReference type="NCBI Taxonomy" id="944322"/>
    <lineage>
        <taxon>Bacteria</taxon>
        <taxon>Pseudomonadati</taxon>
        <taxon>Pseudomonadota</taxon>
        <taxon>Alphaproteobacteria</taxon>
        <taxon>Hyphomicrobiales</taxon>
        <taxon>Methylobacteriaceae</taxon>
        <taxon>Methylobacterium</taxon>
    </lineage>
</organism>
<protein>
    <submittedName>
        <fullName evidence="1">Uncharacterized protein</fullName>
    </submittedName>
</protein>
<sequence length="75" mass="8159">MEATSTKFPYIVVVPCSDDALPERMSHAWRVGSCGDDWIWGRIGADHARFSFKSAEAGDTFRQSAIAEAATLPLG</sequence>
<comment type="caution">
    <text evidence="1">The sequence shown here is derived from an EMBL/GenBank/DDBJ whole genome shotgun (WGS) entry which is preliminary data.</text>
</comment>
<gene>
    <name evidence="2" type="ORF">GCM10007888_46340</name>
    <name evidence="1" type="ORF">MOX02_46760</name>
</gene>
<dbReference type="EMBL" id="BSPK01000100">
    <property type="protein sequence ID" value="GLS66252.1"/>
    <property type="molecule type" value="Genomic_DNA"/>
</dbReference>
<evidence type="ECO:0000313" key="1">
    <source>
        <dbReference type="EMBL" id="GEP06638.1"/>
    </source>
</evidence>
<dbReference type="Proteomes" id="UP001156856">
    <property type="component" value="Unassembled WGS sequence"/>
</dbReference>
<name>A0A512J9L5_9HYPH</name>
<dbReference type="Proteomes" id="UP000321960">
    <property type="component" value="Unassembled WGS sequence"/>
</dbReference>
<reference evidence="2" key="4">
    <citation type="submission" date="2023-01" db="EMBL/GenBank/DDBJ databases">
        <title>Draft genome sequence of Methylobacterium oxalidis strain NBRC 107715.</title>
        <authorList>
            <person name="Sun Q."/>
            <person name="Mori K."/>
        </authorList>
    </citation>
    <scope>NUCLEOTIDE SEQUENCE</scope>
    <source>
        <strain evidence="2">NBRC 107715</strain>
    </source>
</reference>
<evidence type="ECO:0000313" key="2">
    <source>
        <dbReference type="EMBL" id="GLS66252.1"/>
    </source>
</evidence>
<dbReference type="AlphaFoldDB" id="A0A512J9L5"/>